<gene>
    <name evidence="1" type="ORF">G5B91_35350</name>
</gene>
<dbReference type="Proteomes" id="UP000501063">
    <property type="component" value="Plasmid pPniHBP1_1"/>
</dbReference>
<organism evidence="1 2">
    <name type="scientific">Pseudomonas nitroreducens</name>
    <dbReference type="NCBI Taxonomy" id="46680"/>
    <lineage>
        <taxon>Bacteria</taxon>
        <taxon>Pseudomonadati</taxon>
        <taxon>Pseudomonadota</taxon>
        <taxon>Gammaproteobacteria</taxon>
        <taxon>Pseudomonadales</taxon>
        <taxon>Pseudomonadaceae</taxon>
        <taxon>Pseudomonas</taxon>
    </lineage>
</organism>
<protein>
    <submittedName>
        <fullName evidence="1">Uncharacterized protein</fullName>
    </submittedName>
</protein>
<sequence length="91" mass="10121">MTQLEAYLAQHGPSLNLAGETVQVRHITRRTADSVTAEFLGARHNYLGRCHTPDSQATKPDQSETWELIRIPGRGNVAGRFRVENHQITAA</sequence>
<geneLocation type="plasmid" evidence="2">
    <name>ppnihbp1_1</name>
</geneLocation>
<dbReference type="EMBL" id="CP049142">
    <property type="protein sequence ID" value="QIE91664.1"/>
    <property type="molecule type" value="Genomic_DNA"/>
</dbReference>
<proteinExistence type="predicted"/>
<dbReference type="KEGG" id="pnt:G5B91_35350"/>
<keyword evidence="1" id="KW-0614">Plasmid</keyword>
<accession>A0A6G6J8T9</accession>
<evidence type="ECO:0000313" key="2">
    <source>
        <dbReference type="Proteomes" id="UP000501063"/>
    </source>
</evidence>
<reference evidence="1 2" key="1">
    <citation type="submission" date="2020-02" db="EMBL/GenBank/DDBJ databases">
        <title>Integrative conjugative elements (ICEs) and plasmids drive adaptation of Pseudomonas nitroreducens strain HBP1 to wastewater environment.</title>
        <authorList>
            <person name="Sentchilo V."/>
            <person name="Carraro N."/>
            <person name="Bertelli C."/>
            <person name="van der Meer J.R."/>
        </authorList>
    </citation>
    <scope>NUCLEOTIDE SEQUENCE [LARGE SCALE GENOMIC DNA]</scope>
    <source>
        <strain evidence="1 2">HBP1</strain>
        <plasmid evidence="2">ppnihbp1_1</plasmid>
    </source>
</reference>
<name>A0A6G6J8T9_PSENT</name>
<evidence type="ECO:0000313" key="1">
    <source>
        <dbReference type="EMBL" id="QIE91664.1"/>
    </source>
</evidence>
<dbReference type="AlphaFoldDB" id="A0A6G6J8T9"/>